<organism evidence="1 2">
    <name type="scientific">Pleurostoma richardsiae</name>
    <dbReference type="NCBI Taxonomy" id="41990"/>
    <lineage>
        <taxon>Eukaryota</taxon>
        <taxon>Fungi</taxon>
        <taxon>Dikarya</taxon>
        <taxon>Ascomycota</taxon>
        <taxon>Pezizomycotina</taxon>
        <taxon>Sordariomycetes</taxon>
        <taxon>Sordariomycetidae</taxon>
        <taxon>Calosphaeriales</taxon>
        <taxon>Pleurostomataceae</taxon>
        <taxon>Pleurostoma</taxon>
    </lineage>
</organism>
<reference evidence="1" key="1">
    <citation type="submission" date="2022-07" db="EMBL/GenBank/DDBJ databases">
        <title>Fungi with potential for degradation of polypropylene.</title>
        <authorList>
            <person name="Gostincar C."/>
        </authorList>
    </citation>
    <scope>NUCLEOTIDE SEQUENCE</scope>
    <source>
        <strain evidence="1">EXF-13308</strain>
    </source>
</reference>
<evidence type="ECO:0000313" key="2">
    <source>
        <dbReference type="Proteomes" id="UP001174694"/>
    </source>
</evidence>
<sequence length="157" mass="17984">MLSSFWSILMGKDPKTVVRYDGPLLRWLMERLKSRVTKPKDHWKPSQDEWACEMAIRAYALTVGSIRWEAAHGVPEPADEIDTLERWMNDRLDAARRTDTTGLYMTRDVADDIISKLTWLETPEGLKALEKISKACSSPPGDSGRRTCDLDHLMFSE</sequence>
<proteinExistence type="predicted"/>
<name>A0AA38VCI7_9PEZI</name>
<comment type="caution">
    <text evidence="1">The sequence shown here is derived from an EMBL/GenBank/DDBJ whole genome shotgun (WGS) entry which is preliminary data.</text>
</comment>
<keyword evidence="2" id="KW-1185">Reference proteome</keyword>
<gene>
    <name evidence="1" type="ORF">NKR23_g8812</name>
</gene>
<dbReference type="Proteomes" id="UP001174694">
    <property type="component" value="Unassembled WGS sequence"/>
</dbReference>
<protein>
    <submittedName>
        <fullName evidence="1">Uncharacterized protein</fullName>
    </submittedName>
</protein>
<dbReference type="AlphaFoldDB" id="A0AA38VCI7"/>
<evidence type="ECO:0000313" key="1">
    <source>
        <dbReference type="EMBL" id="KAJ9137841.1"/>
    </source>
</evidence>
<dbReference type="EMBL" id="JANBVO010000032">
    <property type="protein sequence ID" value="KAJ9137841.1"/>
    <property type="molecule type" value="Genomic_DNA"/>
</dbReference>
<accession>A0AA38VCI7</accession>